<sequence>MAALDKMVKNVFNLLGPDLEENTNTLQRKIELLTSRKDDVHMELQYEEYSDGKKRKREVEEWLINVEDIITEFETLKEQVQCCKVYTRQKLTEQVEIMTNEVTELLEQSYFPKGLFHEYLASRFLRRMLALLADEEMSRIGLWWGRGIGKTTLPNKLSNESTFLDHVYHVRVSQGSSIYKLQSDIAQGLKLDFSCENDERRRANILSEAFKRMGRSVLILDDVRKQIDIEKIGIPVGMNGCKLIITSRSKKVCHQMDCQRIIKVNSVSEQDDWELFLKKFGSVKLQT</sequence>
<gene>
    <name evidence="3" type="ORF">OLEA9_A094107</name>
</gene>
<dbReference type="InterPro" id="IPR050905">
    <property type="entry name" value="Plant_NBS-LRR"/>
</dbReference>
<dbReference type="GO" id="GO:0043531">
    <property type="term" value="F:ADP binding"/>
    <property type="evidence" value="ECO:0007669"/>
    <property type="project" value="InterPro"/>
</dbReference>
<feature type="domain" description="NB-ARC" evidence="2">
    <location>
        <begin position="132"/>
        <end position="281"/>
    </location>
</feature>
<dbReference type="AlphaFoldDB" id="A0A8S0RSE1"/>
<dbReference type="InterPro" id="IPR027417">
    <property type="entry name" value="P-loop_NTPase"/>
</dbReference>
<dbReference type="PANTHER" id="PTHR33463:SF187">
    <property type="entry name" value="AND NB-ARC DOMAIN DISEASE RESISTANCE PROTEIN, PUTATIVE-RELATED"/>
    <property type="match status" value="1"/>
</dbReference>
<comment type="caution">
    <text evidence="3">The sequence shown here is derived from an EMBL/GenBank/DDBJ whole genome shotgun (WGS) entry which is preliminary data.</text>
</comment>
<dbReference type="Gene3D" id="3.40.50.300">
    <property type="entry name" value="P-loop containing nucleotide triphosphate hydrolases"/>
    <property type="match status" value="1"/>
</dbReference>
<protein>
    <submittedName>
        <fullName evidence="3">Probable disease resistance At5g63020</fullName>
    </submittedName>
</protein>
<dbReference type="Pfam" id="PF00931">
    <property type="entry name" value="NB-ARC"/>
    <property type="match status" value="1"/>
</dbReference>
<dbReference type="InterPro" id="IPR002182">
    <property type="entry name" value="NB-ARC"/>
</dbReference>
<name>A0A8S0RSE1_OLEEU</name>
<dbReference type="PANTHER" id="PTHR33463">
    <property type="entry name" value="NB-ARC DOMAIN-CONTAINING PROTEIN-RELATED"/>
    <property type="match status" value="1"/>
</dbReference>
<evidence type="ECO:0000313" key="4">
    <source>
        <dbReference type="Proteomes" id="UP000594638"/>
    </source>
</evidence>
<dbReference type="SUPFAM" id="SSF52540">
    <property type="entry name" value="P-loop containing nucleoside triphosphate hydrolases"/>
    <property type="match status" value="1"/>
</dbReference>
<organism evidence="3 4">
    <name type="scientific">Olea europaea subsp. europaea</name>
    <dbReference type="NCBI Taxonomy" id="158383"/>
    <lineage>
        <taxon>Eukaryota</taxon>
        <taxon>Viridiplantae</taxon>
        <taxon>Streptophyta</taxon>
        <taxon>Embryophyta</taxon>
        <taxon>Tracheophyta</taxon>
        <taxon>Spermatophyta</taxon>
        <taxon>Magnoliopsida</taxon>
        <taxon>eudicotyledons</taxon>
        <taxon>Gunneridae</taxon>
        <taxon>Pentapetalae</taxon>
        <taxon>asterids</taxon>
        <taxon>lamiids</taxon>
        <taxon>Lamiales</taxon>
        <taxon>Oleaceae</taxon>
        <taxon>Oleeae</taxon>
        <taxon>Olea</taxon>
    </lineage>
</organism>
<proteinExistence type="predicted"/>
<evidence type="ECO:0000256" key="1">
    <source>
        <dbReference type="ARBA" id="ARBA00022821"/>
    </source>
</evidence>
<dbReference type="Proteomes" id="UP000594638">
    <property type="component" value="Unassembled WGS sequence"/>
</dbReference>
<dbReference type="OrthoDB" id="1727490at2759"/>
<dbReference type="Gramene" id="OE9A094107T1">
    <property type="protein sequence ID" value="OE9A094107C1"/>
    <property type="gene ID" value="OE9A094107"/>
</dbReference>
<keyword evidence="4" id="KW-1185">Reference proteome</keyword>
<evidence type="ECO:0000259" key="2">
    <source>
        <dbReference type="Pfam" id="PF00931"/>
    </source>
</evidence>
<reference evidence="3 4" key="1">
    <citation type="submission" date="2019-12" db="EMBL/GenBank/DDBJ databases">
        <authorList>
            <person name="Alioto T."/>
            <person name="Alioto T."/>
            <person name="Gomez Garrido J."/>
        </authorList>
    </citation>
    <scope>NUCLEOTIDE SEQUENCE [LARGE SCALE GENOMIC DNA]</scope>
</reference>
<keyword evidence="1" id="KW-0611">Plant defense</keyword>
<accession>A0A8S0RSE1</accession>
<evidence type="ECO:0000313" key="3">
    <source>
        <dbReference type="EMBL" id="CAA2982481.1"/>
    </source>
</evidence>
<dbReference type="EMBL" id="CACTIH010003697">
    <property type="protein sequence ID" value="CAA2982481.1"/>
    <property type="molecule type" value="Genomic_DNA"/>
</dbReference>